<sequence length="108" mass="11957">MCVNFYIRGKTFSAEGELNARKTTHARYSIHTPDTGRGGMGLEMETGISRGDAKCQPISENSDIEILFIAFSKPATKFSVNTCGMQHIPLLNESEKDTHWSTIMKNTG</sequence>
<gene>
    <name evidence="1" type="ORF">MNBD_GAMMA08-2322</name>
</gene>
<dbReference type="AlphaFoldDB" id="A0A3B0X8P6"/>
<proteinExistence type="predicted"/>
<evidence type="ECO:0000313" key="1">
    <source>
        <dbReference type="EMBL" id="VAW64665.1"/>
    </source>
</evidence>
<accession>A0A3B0X8P6</accession>
<organism evidence="1">
    <name type="scientific">hydrothermal vent metagenome</name>
    <dbReference type="NCBI Taxonomy" id="652676"/>
    <lineage>
        <taxon>unclassified sequences</taxon>
        <taxon>metagenomes</taxon>
        <taxon>ecological metagenomes</taxon>
    </lineage>
</organism>
<name>A0A3B0X8P6_9ZZZZ</name>
<dbReference type="EMBL" id="UOFH01000293">
    <property type="protein sequence ID" value="VAW64665.1"/>
    <property type="molecule type" value="Genomic_DNA"/>
</dbReference>
<protein>
    <submittedName>
        <fullName evidence="1">Uncharacterized protein</fullName>
    </submittedName>
</protein>
<reference evidence="1" key="1">
    <citation type="submission" date="2018-06" db="EMBL/GenBank/DDBJ databases">
        <authorList>
            <person name="Zhirakovskaya E."/>
        </authorList>
    </citation>
    <scope>NUCLEOTIDE SEQUENCE</scope>
</reference>